<proteinExistence type="predicted"/>
<comment type="caution">
    <text evidence="3">The sequence shown here is derived from an EMBL/GenBank/DDBJ whole genome shotgun (WGS) entry which is preliminary data.</text>
</comment>
<protein>
    <submittedName>
        <fullName evidence="3">DUF421 domain-containing protein</fullName>
    </submittedName>
</protein>
<dbReference type="Pfam" id="PF20730">
    <property type="entry name" value="YetF_N"/>
    <property type="match status" value="1"/>
</dbReference>
<evidence type="ECO:0000259" key="2">
    <source>
        <dbReference type="Pfam" id="PF20730"/>
    </source>
</evidence>
<evidence type="ECO:0000313" key="4">
    <source>
        <dbReference type="Proteomes" id="UP000326671"/>
    </source>
</evidence>
<organism evidence="3 4">
    <name type="scientific">Niallia endozanthoxylica</name>
    <dbReference type="NCBI Taxonomy" id="2036016"/>
    <lineage>
        <taxon>Bacteria</taxon>
        <taxon>Bacillati</taxon>
        <taxon>Bacillota</taxon>
        <taxon>Bacilli</taxon>
        <taxon>Bacillales</taxon>
        <taxon>Bacillaceae</taxon>
        <taxon>Niallia</taxon>
    </lineage>
</organism>
<dbReference type="PANTHER" id="PTHR34582:SF7">
    <property type="entry name" value="UPF0702 TRANSMEMBRANE PROTEIN YDFS"/>
    <property type="match status" value="1"/>
</dbReference>
<feature type="domain" description="YetF-like N-terminal transmembrane" evidence="2">
    <location>
        <begin position="6"/>
        <end position="79"/>
    </location>
</feature>
<keyword evidence="1" id="KW-0472">Membrane</keyword>
<dbReference type="AlphaFoldDB" id="A0A5J5GT64"/>
<feature type="transmembrane region" description="Helical" evidence="1">
    <location>
        <begin position="59"/>
        <end position="81"/>
    </location>
</feature>
<dbReference type="OrthoDB" id="9778331at2"/>
<dbReference type="PANTHER" id="PTHR34582">
    <property type="entry name" value="UPF0702 TRANSMEMBRANE PROTEIN YCAP"/>
    <property type="match status" value="1"/>
</dbReference>
<feature type="transmembrane region" description="Helical" evidence="1">
    <location>
        <begin position="6"/>
        <end position="26"/>
    </location>
</feature>
<gene>
    <name evidence="3" type="ORF">F4V44_26640</name>
</gene>
<sequence>MSEWAHIIIRSVIFIVVLIFMTRLLGKKQISEISFFEYVSGITIGSIAGEVIMGLERNIGHGVLAIVIFAVITLLVDYIALKSQKFRKLVEGTK</sequence>
<evidence type="ECO:0000313" key="3">
    <source>
        <dbReference type="EMBL" id="KAA9011400.1"/>
    </source>
</evidence>
<reference evidence="3 4" key="1">
    <citation type="submission" date="2019-09" db="EMBL/GenBank/DDBJ databases">
        <title>Whole genome sequences of isolates from the Mars Exploration Rovers.</title>
        <authorList>
            <person name="Seuylemezian A."/>
            <person name="Vaishampayan P."/>
        </authorList>
    </citation>
    <scope>NUCLEOTIDE SEQUENCE [LARGE SCALE GENOMIC DNA]</scope>
    <source>
        <strain evidence="3 4">MER_TA_151</strain>
    </source>
</reference>
<keyword evidence="1" id="KW-0812">Transmembrane</keyword>
<evidence type="ECO:0000256" key="1">
    <source>
        <dbReference type="SAM" id="Phobius"/>
    </source>
</evidence>
<accession>A0A5J5GT64</accession>
<feature type="transmembrane region" description="Helical" evidence="1">
    <location>
        <begin position="33"/>
        <end position="53"/>
    </location>
</feature>
<dbReference type="Proteomes" id="UP000326671">
    <property type="component" value="Unassembled WGS sequence"/>
</dbReference>
<dbReference type="RefSeq" id="WP_150443002.1">
    <property type="nucleotide sequence ID" value="NZ_VYKL01000073.1"/>
</dbReference>
<dbReference type="InterPro" id="IPR048454">
    <property type="entry name" value="YetF_N"/>
</dbReference>
<dbReference type="EMBL" id="VYKL01000073">
    <property type="protein sequence ID" value="KAA9011400.1"/>
    <property type="molecule type" value="Genomic_DNA"/>
</dbReference>
<name>A0A5J5GT64_9BACI</name>
<keyword evidence="1" id="KW-1133">Transmembrane helix</keyword>
<keyword evidence="4" id="KW-1185">Reference proteome</keyword>
<feature type="non-terminal residue" evidence="3">
    <location>
        <position position="94"/>
    </location>
</feature>